<dbReference type="AlphaFoldDB" id="A0A7T4R2U0"/>
<dbReference type="Proteomes" id="UP000596063">
    <property type="component" value="Chromosome"/>
</dbReference>
<evidence type="ECO:0000256" key="4">
    <source>
        <dbReference type="ARBA" id="ARBA00044517"/>
    </source>
</evidence>
<dbReference type="PANTHER" id="PTHR13615:SF3">
    <property type="entry name" value="GLYCOSYLTRANSFERASE-LIKE DOMAIN-CONTAINING PROTEIN 1"/>
    <property type="match status" value="1"/>
</dbReference>
<dbReference type="Pfam" id="PF12038">
    <property type="entry name" value="QTMAN_N"/>
    <property type="match status" value="1"/>
</dbReference>
<dbReference type="Gene3D" id="3.40.50.2000">
    <property type="entry name" value="Glycogen Phosphorylase B"/>
    <property type="match status" value="2"/>
</dbReference>
<keyword evidence="2" id="KW-0328">Glycosyltransferase</keyword>
<comment type="catalytic activity">
    <reaction evidence="6">
        <text>queuosine(34) in tRNA(Asp) + GDP-alpha-D-mannose = O-4''-alpha-D-mannosylqueuosine(34) in tRNA(Asp) + GDP + H(+)</text>
        <dbReference type="Rhea" id="RHEA:12885"/>
        <dbReference type="Rhea" id="RHEA-COMP:18572"/>
        <dbReference type="Rhea" id="RHEA-COMP:18581"/>
        <dbReference type="ChEBI" id="CHEBI:15378"/>
        <dbReference type="ChEBI" id="CHEBI:57527"/>
        <dbReference type="ChEBI" id="CHEBI:58189"/>
        <dbReference type="ChEBI" id="CHEBI:194431"/>
        <dbReference type="ChEBI" id="CHEBI:194442"/>
        <dbReference type="EC" id="2.4.1.110"/>
    </reaction>
    <physiologicalReaction direction="left-to-right" evidence="6">
        <dbReference type="Rhea" id="RHEA:12886"/>
    </physiologicalReaction>
</comment>
<accession>A0A7T4R2U0</accession>
<evidence type="ECO:0000313" key="10">
    <source>
        <dbReference type="Proteomes" id="UP000596063"/>
    </source>
</evidence>
<comment type="similarity">
    <text evidence="1">Belongs to the glycosyltransferase group 1 family. Glycosyltransferase 4 subfamily.</text>
</comment>
<dbReference type="Pfam" id="PF00534">
    <property type="entry name" value="Glycos_transf_1"/>
    <property type="match status" value="1"/>
</dbReference>
<dbReference type="InterPro" id="IPR051862">
    <property type="entry name" value="GT-like_domain_containing_1"/>
</dbReference>
<keyword evidence="10" id="KW-1185">Reference proteome</keyword>
<feature type="domain" description="tRNA-queuosine alpha-mannosyltransferase N-terminal" evidence="8">
    <location>
        <begin position="4"/>
        <end position="173"/>
    </location>
</feature>
<protein>
    <recommendedName>
        <fullName evidence="5">tRNA-queuosine alpha-mannosyltransferase</fullName>
        <ecNumber evidence="4">2.4.1.110</ecNumber>
    </recommendedName>
</protein>
<evidence type="ECO:0000256" key="1">
    <source>
        <dbReference type="ARBA" id="ARBA00009481"/>
    </source>
</evidence>
<evidence type="ECO:0000259" key="8">
    <source>
        <dbReference type="Pfam" id="PF12038"/>
    </source>
</evidence>
<proteinExistence type="inferred from homology"/>
<dbReference type="SUPFAM" id="SSF53756">
    <property type="entry name" value="UDP-Glycosyltransferase/glycogen phosphorylase"/>
    <property type="match status" value="1"/>
</dbReference>
<evidence type="ECO:0000256" key="2">
    <source>
        <dbReference type="ARBA" id="ARBA00022676"/>
    </source>
</evidence>
<evidence type="ECO:0000256" key="5">
    <source>
        <dbReference type="ARBA" id="ARBA00044539"/>
    </source>
</evidence>
<dbReference type="PANTHER" id="PTHR13615">
    <property type="entry name" value="GLYCOSYLTRANSFERASE-LIKE 1"/>
    <property type="match status" value="1"/>
</dbReference>
<dbReference type="GO" id="GO:0016438">
    <property type="term" value="F:tRNA-queuosine(34) beta-mannosyltransferase activity"/>
    <property type="evidence" value="ECO:0007669"/>
    <property type="project" value="UniProtKB-EC"/>
</dbReference>
<gene>
    <name evidence="9" type="ORF">I6N98_05110</name>
</gene>
<evidence type="ECO:0000256" key="3">
    <source>
        <dbReference type="ARBA" id="ARBA00022679"/>
    </source>
</evidence>
<dbReference type="EMBL" id="CP066167">
    <property type="protein sequence ID" value="QQD19234.1"/>
    <property type="molecule type" value="Genomic_DNA"/>
</dbReference>
<reference evidence="9 10" key="1">
    <citation type="submission" date="2020-12" db="EMBL/GenBank/DDBJ databases">
        <authorList>
            <person name="Shan Y."/>
        </authorList>
    </citation>
    <scope>NUCLEOTIDE SEQUENCE [LARGE SCALE GENOMIC DNA]</scope>
    <source>
        <strain evidence="10">csc3.9</strain>
    </source>
</reference>
<evidence type="ECO:0000259" key="7">
    <source>
        <dbReference type="Pfam" id="PF00534"/>
    </source>
</evidence>
<keyword evidence="3" id="KW-0808">Transferase</keyword>
<feature type="domain" description="Glycosyl transferase family 1" evidence="7">
    <location>
        <begin position="177"/>
        <end position="304"/>
    </location>
</feature>
<dbReference type="InterPro" id="IPR001296">
    <property type="entry name" value="Glyco_trans_1"/>
</dbReference>
<evidence type="ECO:0000313" key="9">
    <source>
        <dbReference type="EMBL" id="QQD19234.1"/>
    </source>
</evidence>
<organism evidence="9 10">
    <name type="scientific">Spongiibacter nanhainus</name>
    <dbReference type="NCBI Taxonomy" id="2794344"/>
    <lineage>
        <taxon>Bacteria</taxon>
        <taxon>Pseudomonadati</taxon>
        <taxon>Pseudomonadota</taxon>
        <taxon>Gammaproteobacteria</taxon>
        <taxon>Cellvibrionales</taxon>
        <taxon>Spongiibacteraceae</taxon>
        <taxon>Spongiibacter</taxon>
    </lineage>
</organism>
<dbReference type="KEGG" id="snan:I6N98_05110"/>
<dbReference type="EC" id="2.4.1.110" evidence="4"/>
<dbReference type="InterPro" id="IPR022701">
    <property type="entry name" value="QTMAN_N"/>
</dbReference>
<sequence>MTTRILALSAYHAQSHAQWLSGLERHIPGADWTVLALPPRHFSWRLRGNSLSWAMLEREVLEGEYDLLLATSMTDLSALRGLVPALTRIPNVVYFHENQFAYPQSDRQLASVEPQILNLYTAVAADKVLFNSHYNRDTFMAGCDSLLARLPDYVPREQVAERLAGSEVLPVGIEPQSASLRPPGERLSVLWNHRWEYDKGPQRLLALVEACEAEGLPVDFSIVGQQFRRQPPEFKAVQQCIERSQSLGLVNFGFVDDAEAYRRCLSQCDVVLSTAIHDFQGLAVLEAVASGCVPVVPDRLCYGEWFGEQFRYCGQQGGGETASALQMLSRRWQQKRRRTLPECNIDGLYWECLAPQYRSQFDRALAEHKKSGR</sequence>
<name>A0A7T4R2U0_9GAMM</name>
<dbReference type="RefSeq" id="WP_198570719.1">
    <property type="nucleotide sequence ID" value="NZ_CP066167.1"/>
</dbReference>
<evidence type="ECO:0000256" key="6">
    <source>
        <dbReference type="ARBA" id="ARBA00048439"/>
    </source>
</evidence>